<protein>
    <recommendedName>
        <fullName evidence="2">YCII-related domain-containing protein</fullName>
    </recommendedName>
</protein>
<dbReference type="EMBL" id="BFBR01000011">
    <property type="protein sequence ID" value="GBF59182.1"/>
    <property type="molecule type" value="Genomic_DNA"/>
</dbReference>
<dbReference type="RefSeq" id="WP_108986078.1">
    <property type="nucleotide sequence ID" value="NZ_BFBR01000011.1"/>
</dbReference>
<evidence type="ECO:0000259" key="2">
    <source>
        <dbReference type="Pfam" id="PF03795"/>
    </source>
</evidence>
<dbReference type="Proteomes" id="UP000245086">
    <property type="component" value="Unassembled WGS sequence"/>
</dbReference>
<dbReference type="OrthoDB" id="2293521at2"/>
<dbReference type="InterPro" id="IPR005545">
    <property type="entry name" value="YCII"/>
</dbReference>
<organism evidence="3 4">
    <name type="scientific">Candidatus Phycosocius bacilliformis</name>
    <dbReference type="NCBI Taxonomy" id="1445552"/>
    <lineage>
        <taxon>Bacteria</taxon>
        <taxon>Pseudomonadati</taxon>
        <taxon>Pseudomonadota</taxon>
        <taxon>Alphaproteobacteria</taxon>
        <taxon>Caulobacterales</taxon>
        <taxon>Caulobacterales incertae sedis</taxon>
        <taxon>Candidatus Phycosocius</taxon>
    </lineage>
</organism>
<reference evidence="3" key="1">
    <citation type="journal article" date="2018" name="Genome Announc.">
        <title>Draft Genome Sequence of "Candidatus Phycosocius bacilliformis," an Alphaproteobacterial Ectosymbiont of the Hydrocarbon-Producing Green Alga Botryococcus braunii.</title>
        <authorList>
            <person name="Tanabe Y."/>
            <person name="Yamaguchi H."/>
            <person name="Watanabe M.M."/>
        </authorList>
    </citation>
    <scope>NUCLEOTIDE SEQUENCE [LARGE SCALE GENOMIC DNA]</scope>
    <source>
        <strain evidence="3">BOTRYCO-2</strain>
    </source>
</reference>
<feature type="domain" description="YCII-related" evidence="2">
    <location>
        <begin position="15"/>
        <end position="99"/>
    </location>
</feature>
<dbReference type="PANTHER" id="PTHR33606">
    <property type="entry name" value="PROTEIN YCII"/>
    <property type="match status" value="1"/>
</dbReference>
<sequence>MSEPPTIPRQTQPTFLFVCKDGPMAKEMRLTHLEGHLRHVEKHWRSYVTAGPLKAPGSPVIHGSCLIVCADDVDQAWEIMNGDPYFTCGMFETVEVHDMTMSIGRYPGGKIWESLESVRQRANGG</sequence>
<dbReference type="SUPFAM" id="SSF54909">
    <property type="entry name" value="Dimeric alpha+beta barrel"/>
    <property type="match status" value="1"/>
</dbReference>
<evidence type="ECO:0000313" key="4">
    <source>
        <dbReference type="Proteomes" id="UP000245086"/>
    </source>
</evidence>
<dbReference type="PANTHER" id="PTHR33606:SF3">
    <property type="entry name" value="PROTEIN YCII"/>
    <property type="match status" value="1"/>
</dbReference>
<gene>
    <name evidence="3" type="ORF">PbB2_02874</name>
</gene>
<name>A0A2P2EDN9_9PROT</name>
<dbReference type="Pfam" id="PF03795">
    <property type="entry name" value="YCII"/>
    <property type="match status" value="1"/>
</dbReference>
<dbReference type="AlphaFoldDB" id="A0A2P2EDN9"/>
<evidence type="ECO:0000256" key="1">
    <source>
        <dbReference type="ARBA" id="ARBA00007689"/>
    </source>
</evidence>
<comment type="similarity">
    <text evidence="1">Belongs to the YciI family.</text>
</comment>
<dbReference type="InterPro" id="IPR051807">
    <property type="entry name" value="Sec-metab_biosynth-assoc"/>
</dbReference>
<evidence type="ECO:0000313" key="3">
    <source>
        <dbReference type="EMBL" id="GBF59182.1"/>
    </source>
</evidence>
<proteinExistence type="inferred from homology"/>
<dbReference type="InterPro" id="IPR011008">
    <property type="entry name" value="Dimeric_a/b-barrel"/>
</dbReference>
<dbReference type="Gene3D" id="3.30.70.1060">
    <property type="entry name" value="Dimeric alpha+beta barrel"/>
    <property type="match status" value="1"/>
</dbReference>
<comment type="caution">
    <text evidence="3">The sequence shown here is derived from an EMBL/GenBank/DDBJ whole genome shotgun (WGS) entry which is preliminary data.</text>
</comment>
<accession>A0A2P2EDN9</accession>
<keyword evidence="4" id="KW-1185">Reference proteome</keyword>